<dbReference type="EMBL" id="JJPC01000074">
    <property type="protein sequence ID" value="KKG34635.1"/>
    <property type="molecule type" value="Genomic_DNA"/>
</dbReference>
<name>A0A0F8GGT8_METMZ</name>
<evidence type="ECO:0000313" key="1">
    <source>
        <dbReference type="EMBL" id="KKG34635.1"/>
    </source>
</evidence>
<evidence type="ECO:0000313" key="3">
    <source>
        <dbReference type="Proteomes" id="UP000034298"/>
    </source>
</evidence>
<evidence type="ECO:0000313" key="4">
    <source>
        <dbReference type="Proteomes" id="UP000034424"/>
    </source>
</evidence>
<gene>
    <name evidence="1" type="ORF">DU30_00370</name>
    <name evidence="2" type="ORF">DU67_07470</name>
</gene>
<dbReference type="EMBL" id="JJPL01000078">
    <property type="protein sequence ID" value="KKG64497.1"/>
    <property type="molecule type" value="Genomic_DNA"/>
</dbReference>
<dbReference type="Proteomes" id="UP000034298">
    <property type="component" value="Unassembled WGS sequence"/>
</dbReference>
<organism evidence="2 4">
    <name type="scientific">Methanosarcina mazei</name>
    <name type="common">Methanosarcina frisia</name>
    <dbReference type="NCBI Taxonomy" id="2209"/>
    <lineage>
        <taxon>Archaea</taxon>
        <taxon>Methanobacteriati</taxon>
        <taxon>Methanobacteriota</taxon>
        <taxon>Stenosarchaea group</taxon>
        <taxon>Methanomicrobia</taxon>
        <taxon>Methanosarcinales</taxon>
        <taxon>Methanosarcinaceae</taxon>
        <taxon>Methanosarcina</taxon>
    </lineage>
</organism>
<protein>
    <submittedName>
        <fullName evidence="2">Uncharacterized protein</fullName>
    </submittedName>
</protein>
<evidence type="ECO:0000313" key="2">
    <source>
        <dbReference type="EMBL" id="KKG64497.1"/>
    </source>
</evidence>
<accession>A0A0F8GGT8</accession>
<dbReference type="AlphaFoldDB" id="A0A0F8GGT8"/>
<comment type="caution">
    <text evidence="2">The sequence shown here is derived from an EMBL/GenBank/DDBJ whole genome shotgun (WGS) entry which is preliminary data.</text>
</comment>
<dbReference type="Proteomes" id="UP000034424">
    <property type="component" value="Unassembled WGS sequence"/>
</dbReference>
<sequence length="107" mass="12423">MIQTLEERIADSPNDGDMTIIEISENIYGAVEEYGGYNLAIVKCKDNIYRLPDEQELIATIDEKKEVLKKLVNNGEVIMLFDSLRDCFRPVWLAEWAHSLRHVIRQK</sequence>
<proteinExistence type="predicted"/>
<reference evidence="3 4" key="1">
    <citation type="journal article" date="2015" name="ISME J.">
        <title>Genomic and phenotypic differentiation among Methanosarcina mazei populations from Columbia River sediment.</title>
        <authorList>
            <person name="Youngblut N.D."/>
            <person name="Wirth J.S."/>
            <person name="Henriksen J.R."/>
            <person name="Smith M."/>
            <person name="Simon H."/>
            <person name="Metcalf W.W."/>
            <person name="Whitaker R.J."/>
        </authorList>
    </citation>
    <scope>NUCLEOTIDE SEQUENCE [LARGE SCALE GENOMIC DNA]</scope>
    <source>
        <strain evidence="1 3">3.F.A.1B.1</strain>
        <strain evidence="2 4">3.F.T.2.1</strain>
    </source>
</reference>
<dbReference type="PATRIC" id="fig|2209.62.peg.79"/>